<protein>
    <submittedName>
        <fullName evidence="1">Uncharacterized protein</fullName>
    </submittedName>
</protein>
<name>A0A212JDV7_9PROT</name>
<sequence length="338" mass="35041">MGRKLIIGAAAVAVLAVGGYVAAERVAETKVRERIDAELATMGAAEQVTYGKVAVDLFGKGATVSDVVYHEAGVPVWRIDRVALTDYAADAEGRPMRFAAAVTGVHLDFPGWAKSCREQRIACDYVSDDLGDEPEALIADAAVDYRIDDAAKRIAFGSAVTLHGLIEIKAGGTVGGLDMPMLASAAQTVADATRAGLPAPMAAMVAISGLGRAAERIELSNVVVAMRDLGGLRRQAEHAAKDGDARPVEEIAAAQLAEAQADLRANADAWVPPEFVEAMAAALKPFALEGKPYRIAVAEGAPVALLVKGANGLELAPGIVDPRSLFAALKPSVSNAPL</sequence>
<gene>
    <name evidence="1" type="ORF">KL86APRO_10882</name>
</gene>
<dbReference type="AlphaFoldDB" id="A0A212JDV7"/>
<accession>A0A212JDV7</accession>
<reference evidence="1" key="1">
    <citation type="submission" date="2016-04" db="EMBL/GenBank/DDBJ databases">
        <authorList>
            <person name="Evans L.H."/>
            <person name="Alamgir A."/>
            <person name="Owens N."/>
            <person name="Weber N.D."/>
            <person name="Virtaneva K."/>
            <person name="Barbian K."/>
            <person name="Babar A."/>
            <person name="Rosenke K."/>
        </authorList>
    </citation>
    <scope>NUCLEOTIDE SEQUENCE</scope>
    <source>
        <strain evidence="1">86</strain>
    </source>
</reference>
<organism evidence="1">
    <name type="scientific">uncultured Alphaproteobacteria bacterium</name>
    <dbReference type="NCBI Taxonomy" id="91750"/>
    <lineage>
        <taxon>Bacteria</taxon>
        <taxon>Pseudomonadati</taxon>
        <taxon>Pseudomonadota</taxon>
        <taxon>Alphaproteobacteria</taxon>
        <taxon>environmental samples</taxon>
    </lineage>
</organism>
<dbReference type="EMBL" id="FLUO01000001">
    <property type="protein sequence ID" value="SBV97425.1"/>
    <property type="molecule type" value="Genomic_DNA"/>
</dbReference>
<evidence type="ECO:0000313" key="1">
    <source>
        <dbReference type="EMBL" id="SBV97425.1"/>
    </source>
</evidence>
<proteinExistence type="predicted"/>